<keyword evidence="3" id="KW-0378">Hydrolase</keyword>
<dbReference type="InterPro" id="IPR010259">
    <property type="entry name" value="S8pro/Inhibitor_I9"/>
</dbReference>
<dbReference type="InterPro" id="IPR015500">
    <property type="entry name" value="Peptidase_S8_subtilisin-rel"/>
</dbReference>
<evidence type="ECO:0000256" key="4">
    <source>
        <dbReference type="ARBA" id="ARBA00022825"/>
    </source>
</evidence>
<organism evidence="10 11">
    <name type="scientific">Amycolatopsis rhabdoformis</name>
    <dbReference type="NCBI Taxonomy" id="1448059"/>
    <lineage>
        <taxon>Bacteria</taxon>
        <taxon>Bacillati</taxon>
        <taxon>Actinomycetota</taxon>
        <taxon>Actinomycetes</taxon>
        <taxon>Pseudonocardiales</taxon>
        <taxon>Pseudonocardiaceae</taxon>
        <taxon>Amycolatopsis</taxon>
    </lineage>
</organism>
<dbReference type="RefSeq" id="WP_326834270.1">
    <property type="nucleotide sequence ID" value="NZ_CP142149.1"/>
</dbReference>
<dbReference type="Pfam" id="PF05922">
    <property type="entry name" value="Inhibitor_I9"/>
    <property type="match status" value="1"/>
</dbReference>
<dbReference type="InterPro" id="IPR023828">
    <property type="entry name" value="Peptidase_S8_Ser-AS"/>
</dbReference>
<feature type="signal peptide" evidence="7">
    <location>
        <begin position="1"/>
        <end position="22"/>
    </location>
</feature>
<evidence type="ECO:0000256" key="5">
    <source>
        <dbReference type="PROSITE-ProRule" id="PRU01240"/>
    </source>
</evidence>
<evidence type="ECO:0000256" key="2">
    <source>
        <dbReference type="ARBA" id="ARBA00022670"/>
    </source>
</evidence>
<name>A0ABZ1ICT8_9PSEU</name>
<dbReference type="Pfam" id="PF00082">
    <property type="entry name" value="Peptidase_S8"/>
    <property type="match status" value="1"/>
</dbReference>
<feature type="domain" description="Peptidase S8/S53" evidence="8">
    <location>
        <begin position="194"/>
        <end position="507"/>
    </location>
</feature>
<evidence type="ECO:0000313" key="10">
    <source>
        <dbReference type="EMBL" id="WSE31463.1"/>
    </source>
</evidence>
<sequence length="1144" mass="116181">MRRSSRSVRALVIAATGGLVLAGVTQLGSQAAVAAPTAQASSAPQSVIVVLKDQLPDAPATKAASGTRRAKTTQQQESVLAKLAGTAPAKVKHFALGNAFSATVTPDQAAQLAADPAVAQVLPDSLVTLPDPAAAAKKADAGAPQAGGGTAQNQDPNAICPTDPAKPLLEPEALTSIHAYSTDGSKAASDLADGKGVKVAFLADNMDPNYADFIRPDGSHVFSDYQDFSGDGPNTTDSGAEAFGDASSIAAQGVVVHDLSKFVNEKHPLPPGCNIVVKGVSPGASLVGLNVFGSTATNSAVLQAIDYAVTVDHVDVINESLGLNQYPDASSRNLFQVFNDEAVAAGVTVTASSGDAGITSTIGSPATDPLVISAGATTDNRLYAQTTYAAFPFSNGKWKSDNISALSSSGITQDGRTIDLVAPGEGNWADCAPAYAECRDFKTVPQPTDLESFGGTSESAPLTAGVAALVIQAYRGTHHGASPTPAQVKQFITGTTRDLGLPADEQGSGLLDARAAVEAALTSPGTSGAPAGVSSNIVLSADQLTLEGAPGSTQKATVNVTNLGTKPLTVNAGTRTFAPLSAQTQTTAFDSTKLPTFPYYNGTDWAYKKVTFTVPAGAQRLLARMAWQGSPKTVNGQSVTPVVRVSLLAPDGTFVANSRPQGGAATANYANVDVTRPVAGTWTAVLYSAGGPTGYTGDIQLATSTQRAIPYGQAAPGVLTLKPGQTKPVKVSLQTPSSGGDADYSITFGSSDGHQTTVSAVLRSLIPTKNGAGTFGGTITGGNARAVSPAQTFSYEFDVPKGKKDLGVALKLQDPGTIVDGVLVDPNGELADVNSNVFLSSATALSQGTTVQLTDANPLPGRWHFVVVVQNPVTGKQIDQPFTGTVNFDQVVVSAPALPNSASKKLAAGQAVTVPVTVHNTGVEPIAIGVDARTNTQQTLQPQLVGGSTEVDLPELNSAAPAYSVPPDTSKFTVATSSSAPAQVELQNAAAGLDVLGDLKAAQSGSTVSVATIGEKQGYVTRGVWFASVQEMGPFGPSGAPAGHASYTASMRTAGFDSAVTSSTGDPYDQSIDPNGTGGTPLLVKPGQTVTIMVTIKPSGKRGASVAGHLNLVTVPILPTGVTGLPQYGTGEVIATLPYSYKIG</sequence>
<keyword evidence="11" id="KW-1185">Reference proteome</keyword>
<dbReference type="InterPro" id="IPR036852">
    <property type="entry name" value="Peptidase_S8/S53_dom_sf"/>
</dbReference>
<dbReference type="InterPro" id="IPR000209">
    <property type="entry name" value="Peptidase_S8/S53_dom"/>
</dbReference>
<evidence type="ECO:0000313" key="11">
    <source>
        <dbReference type="Proteomes" id="UP001330812"/>
    </source>
</evidence>
<evidence type="ECO:0000256" key="6">
    <source>
        <dbReference type="SAM" id="MobiDB-lite"/>
    </source>
</evidence>
<keyword evidence="7" id="KW-0732">Signal</keyword>
<evidence type="ECO:0000256" key="7">
    <source>
        <dbReference type="SAM" id="SignalP"/>
    </source>
</evidence>
<dbReference type="SUPFAM" id="SSF52743">
    <property type="entry name" value="Subtilisin-like"/>
    <property type="match status" value="1"/>
</dbReference>
<evidence type="ECO:0000259" key="8">
    <source>
        <dbReference type="Pfam" id="PF00082"/>
    </source>
</evidence>
<dbReference type="EMBL" id="CP142149">
    <property type="protein sequence ID" value="WSE31463.1"/>
    <property type="molecule type" value="Genomic_DNA"/>
</dbReference>
<feature type="region of interest" description="Disordered" evidence="6">
    <location>
        <begin position="136"/>
        <end position="159"/>
    </location>
</feature>
<feature type="region of interest" description="Disordered" evidence="6">
    <location>
        <begin position="1060"/>
        <end position="1080"/>
    </location>
</feature>
<dbReference type="InterPro" id="IPR051048">
    <property type="entry name" value="Peptidase_S8/S53_subtilisin"/>
</dbReference>
<dbReference type="PANTHER" id="PTHR43399">
    <property type="entry name" value="SUBTILISIN-RELATED"/>
    <property type="match status" value="1"/>
</dbReference>
<evidence type="ECO:0000256" key="1">
    <source>
        <dbReference type="ARBA" id="ARBA00011073"/>
    </source>
</evidence>
<evidence type="ECO:0000259" key="9">
    <source>
        <dbReference type="Pfam" id="PF05922"/>
    </source>
</evidence>
<dbReference type="PRINTS" id="PR00723">
    <property type="entry name" value="SUBTILISIN"/>
</dbReference>
<accession>A0ABZ1ICT8</accession>
<dbReference type="PROSITE" id="PS51892">
    <property type="entry name" value="SUBTILASE"/>
    <property type="match status" value="1"/>
</dbReference>
<evidence type="ECO:0000256" key="3">
    <source>
        <dbReference type="ARBA" id="ARBA00022801"/>
    </source>
</evidence>
<proteinExistence type="inferred from homology"/>
<comment type="caution">
    <text evidence="5">Lacks conserved residue(s) required for the propagation of feature annotation.</text>
</comment>
<dbReference type="Gene3D" id="3.40.50.200">
    <property type="entry name" value="Peptidase S8/S53 domain"/>
    <property type="match status" value="1"/>
</dbReference>
<dbReference type="Proteomes" id="UP001330812">
    <property type="component" value="Chromosome"/>
</dbReference>
<dbReference type="PROSITE" id="PS00138">
    <property type="entry name" value="SUBTILASE_SER"/>
    <property type="match status" value="1"/>
</dbReference>
<keyword evidence="4" id="KW-0720">Serine protease</keyword>
<comment type="similarity">
    <text evidence="1 5">Belongs to the peptidase S8 family.</text>
</comment>
<dbReference type="Gene3D" id="3.30.70.80">
    <property type="entry name" value="Peptidase S8 propeptide/proteinase inhibitor I9"/>
    <property type="match status" value="1"/>
</dbReference>
<keyword evidence="2" id="KW-0645">Protease</keyword>
<gene>
    <name evidence="10" type="ORF">VSH64_04985</name>
</gene>
<feature type="domain" description="Inhibitor I9" evidence="9">
    <location>
        <begin position="47"/>
        <end position="129"/>
    </location>
</feature>
<dbReference type="InterPro" id="IPR037045">
    <property type="entry name" value="S8pro/Inhibitor_I9_sf"/>
</dbReference>
<reference evidence="10 11" key="1">
    <citation type="journal article" date="2015" name="Int. J. Syst. Evol. Microbiol.">
        <title>Amycolatopsis rhabdoformis sp. nov., an actinomycete isolated from a tropical forest soil.</title>
        <authorList>
            <person name="Souza W.R."/>
            <person name="Silva R.E."/>
            <person name="Goodfellow M."/>
            <person name="Busarakam K."/>
            <person name="Figueiro F.S."/>
            <person name="Ferreira D."/>
            <person name="Rodrigues-Filho E."/>
            <person name="Moraes L.A.B."/>
            <person name="Zucchi T.D."/>
        </authorList>
    </citation>
    <scope>NUCLEOTIDE SEQUENCE [LARGE SCALE GENOMIC DNA]</scope>
    <source>
        <strain evidence="10 11">NCIMB 14900</strain>
    </source>
</reference>
<protein>
    <submittedName>
        <fullName evidence="10">S8 family serine peptidase</fullName>
    </submittedName>
</protein>
<dbReference type="PANTHER" id="PTHR43399:SF4">
    <property type="entry name" value="CELL WALL-ASSOCIATED PROTEASE"/>
    <property type="match status" value="1"/>
</dbReference>
<feature type="chain" id="PRO_5047274793" evidence="7">
    <location>
        <begin position="23"/>
        <end position="1144"/>
    </location>
</feature>